<feature type="region of interest" description="Disordered" evidence="10">
    <location>
        <begin position="477"/>
        <end position="505"/>
    </location>
</feature>
<evidence type="ECO:0000256" key="2">
    <source>
        <dbReference type="ARBA" id="ARBA00022723"/>
    </source>
</evidence>
<evidence type="ECO:0000256" key="1">
    <source>
        <dbReference type="ARBA" id="ARBA00004123"/>
    </source>
</evidence>
<reference evidence="13 14" key="1">
    <citation type="submission" date="2017-08" db="EMBL/GenBank/DDBJ databases">
        <title>Acidophilic green algal genome provides insights into adaptation to an acidic environment.</title>
        <authorList>
            <person name="Hirooka S."/>
            <person name="Hirose Y."/>
            <person name="Kanesaki Y."/>
            <person name="Higuchi S."/>
            <person name="Fujiwara T."/>
            <person name="Onuma R."/>
            <person name="Era A."/>
            <person name="Ohbayashi R."/>
            <person name="Uzuka A."/>
            <person name="Nozaki H."/>
            <person name="Yoshikawa H."/>
            <person name="Miyagishima S.Y."/>
        </authorList>
    </citation>
    <scope>NUCLEOTIDE SEQUENCE [LARGE SCALE GENOMIC DNA]</scope>
    <source>
        <strain evidence="13 14">NIES-2499</strain>
    </source>
</reference>
<evidence type="ECO:0000256" key="7">
    <source>
        <dbReference type="ARBA" id="ARBA00023204"/>
    </source>
</evidence>
<dbReference type="OrthoDB" id="550986at2759"/>
<evidence type="ECO:0000256" key="9">
    <source>
        <dbReference type="PROSITE-ProRule" id="PRU00322"/>
    </source>
</evidence>
<keyword evidence="14" id="KW-1185">Reference proteome</keyword>
<dbReference type="Proteomes" id="UP000232323">
    <property type="component" value="Unassembled WGS sequence"/>
</dbReference>
<feature type="compositionally biased region" description="Basic and acidic residues" evidence="10">
    <location>
        <begin position="178"/>
        <end position="193"/>
    </location>
</feature>
<dbReference type="CDD" id="cd17734">
    <property type="entry name" value="BRCT_Bard1_rpt1"/>
    <property type="match status" value="1"/>
</dbReference>
<keyword evidence="7" id="KW-0234">DNA repair</keyword>
<dbReference type="PROSITE" id="PS50172">
    <property type="entry name" value="BRCT"/>
    <property type="match status" value="1"/>
</dbReference>
<dbReference type="GO" id="GO:0005634">
    <property type="term" value="C:nucleus"/>
    <property type="evidence" value="ECO:0007669"/>
    <property type="project" value="UniProtKB-SubCell"/>
</dbReference>
<feature type="domain" description="RanBP2-type" evidence="12">
    <location>
        <begin position="355"/>
        <end position="384"/>
    </location>
</feature>
<keyword evidence="2" id="KW-0479">Metal-binding</keyword>
<evidence type="ECO:0000256" key="6">
    <source>
        <dbReference type="ARBA" id="ARBA00022833"/>
    </source>
</evidence>
<keyword evidence="8" id="KW-0539">Nucleus</keyword>
<comment type="subcellular location">
    <subcellularLocation>
        <location evidence="1">Nucleus</location>
    </subcellularLocation>
</comment>
<dbReference type="Gene3D" id="2.30.30.380">
    <property type="entry name" value="Zn-finger domain of Sec23/24"/>
    <property type="match status" value="1"/>
</dbReference>
<accession>A0A250XI39</accession>
<evidence type="ECO:0000256" key="3">
    <source>
        <dbReference type="ARBA" id="ARBA00022737"/>
    </source>
</evidence>
<dbReference type="PANTHER" id="PTHR13763">
    <property type="entry name" value="BREAST CANCER TYPE 1 SUSCEPTIBILITY PROTEIN BRCA1"/>
    <property type="match status" value="1"/>
</dbReference>
<evidence type="ECO:0000256" key="5">
    <source>
        <dbReference type="ARBA" id="ARBA00022771"/>
    </source>
</evidence>
<dbReference type="GO" id="GO:0000724">
    <property type="term" value="P:double-strand break repair via homologous recombination"/>
    <property type="evidence" value="ECO:0007669"/>
    <property type="project" value="TreeGrafter"/>
</dbReference>
<feature type="region of interest" description="Disordered" evidence="10">
    <location>
        <begin position="390"/>
        <end position="421"/>
    </location>
</feature>
<proteinExistence type="predicted"/>
<dbReference type="GO" id="GO:0008270">
    <property type="term" value="F:zinc ion binding"/>
    <property type="evidence" value="ECO:0007669"/>
    <property type="project" value="UniProtKB-KW"/>
</dbReference>
<organism evidence="13 14">
    <name type="scientific">Chlamydomonas eustigma</name>
    <dbReference type="NCBI Taxonomy" id="1157962"/>
    <lineage>
        <taxon>Eukaryota</taxon>
        <taxon>Viridiplantae</taxon>
        <taxon>Chlorophyta</taxon>
        <taxon>core chlorophytes</taxon>
        <taxon>Chlorophyceae</taxon>
        <taxon>CS clade</taxon>
        <taxon>Chlamydomonadales</taxon>
        <taxon>Chlamydomonadaceae</taxon>
        <taxon>Chlamydomonas</taxon>
    </lineage>
</organism>
<feature type="region of interest" description="Disordered" evidence="10">
    <location>
        <begin position="528"/>
        <end position="569"/>
    </location>
</feature>
<sequence length="816" mass="86402">MGSEAHIQKFQELFKEIRGMCDELNCPIWDCLAQLLETDKASCPVCKRACSRRDPKRDEKLARLTQRCSAFDTILQHIPLGPTILTTEAGPSHFASLGAESVPGLSDVVKVLEAPEHAASTVPPPANPPSAMLRSNRSMRRPGPISTAAAPNASGGFKRPRRTSTEVLKAKAAADGASMKDPESVKSAKRQEAADGTEVRCNSCLEGEAATLPCKILDGDQDMQKGNNADKVPLLRTANGTDQEAGRAQQRRESSQQKQREGEVSPQSTVVAQEPRDPILTLTSTASEKLETAAAAIHTEQVHISASPKNLTSLMHSLETVPAAASPTDPHSVADTSLGAGCSGTVLADRRIPSRLLPWACPRCTLHNSGTAKKCSACKLKREAVLSGKWGGVQPPAGPASDALRPEDGAKGLQEAELSVQEGSRRPLVVVSSHEGSCRKVGKPQAVALTPPALFHGRGDNIASGSQKVKRRLSTALLTPSDQQTPLPRAPGTASVKPSLSAGKNPVASATKRTAECAASHAACGGTKRVTQEPVSRAKQQRAVSNKAVRKSPPPASPLQAMAPPAQRWPGSAGMTTLCIIGSGLEDIDKALIKRLAQLSGSKVIDKWPSSSNFVVAGGGRGGMDSNVTHVVCKTDENRCAKRTMKYLMGLALGCWIVDVSWVSACLDAGCLKEEMMHQVSGDQSGGQGGPAANRQRQGRPLLLDWHVRLSGPFSSKEEIISLVRATGAQVVTSHCVPLASTSGIDDEAAFLQDRPRAVTLVDVESSAYQGGRRKSSFGTDVPGNPRLSHKWLLDSVSLGTVCTFDAYNQISNYTM</sequence>
<evidence type="ECO:0000259" key="11">
    <source>
        <dbReference type="PROSITE" id="PS50172"/>
    </source>
</evidence>
<comment type="caution">
    <text evidence="13">The sequence shown here is derived from an EMBL/GenBank/DDBJ whole genome shotgun (WGS) entry which is preliminary data.</text>
</comment>
<evidence type="ECO:0000256" key="10">
    <source>
        <dbReference type="SAM" id="MobiDB-lite"/>
    </source>
</evidence>
<evidence type="ECO:0008006" key="15">
    <source>
        <dbReference type="Google" id="ProtNLM"/>
    </source>
</evidence>
<keyword evidence="4" id="KW-0227">DNA damage</keyword>
<feature type="region of interest" description="Disordered" evidence="10">
    <location>
        <begin position="136"/>
        <end position="199"/>
    </location>
</feature>
<dbReference type="InterPro" id="IPR036420">
    <property type="entry name" value="BRCT_dom_sf"/>
</dbReference>
<dbReference type="PROSITE" id="PS01358">
    <property type="entry name" value="ZF_RANBP2_1"/>
    <property type="match status" value="1"/>
</dbReference>
<dbReference type="SUPFAM" id="SSF52113">
    <property type="entry name" value="BRCT domain"/>
    <property type="match status" value="1"/>
</dbReference>
<evidence type="ECO:0000259" key="12">
    <source>
        <dbReference type="PROSITE" id="PS50199"/>
    </source>
</evidence>
<evidence type="ECO:0000256" key="4">
    <source>
        <dbReference type="ARBA" id="ARBA00022763"/>
    </source>
</evidence>
<feature type="domain" description="BRCT" evidence="11">
    <location>
        <begin position="577"/>
        <end position="680"/>
    </location>
</feature>
<dbReference type="EMBL" id="BEGY01000085">
    <property type="protein sequence ID" value="GAX82755.1"/>
    <property type="molecule type" value="Genomic_DNA"/>
</dbReference>
<keyword evidence="6" id="KW-0862">Zinc</keyword>
<dbReference type="SMART" id="SM00292">
    <property type="entry name" value="BRCT"/>
    <property type="match status" value="1"/>
</dbReference>
<evidence type="ECO:0000313" key="14">
    <source>
        <dbReference type="Proteomes" id="UP000232323"/>
    </source>
</evidence>
<dbReference type="SMART" id="SM00547">
    <property type="entry name" value="ZnF_RBZ"/>
    <property type="match status" value="1"/>
</dbReference>
<dbReference type="InterPro" id="IPR001357">
    <property type="entry name" value="BRCT_dom"/>
</dbReference>
<protein>
    <recommendedName>
        <fullName evidence="15">RanBP2-type domain-containing protein</fullName>
    </recommendedName>
</protein>
<feature type="compositionally biased region" description="Basic and acidic residues" evidence="10">
    <location>
        <begin position="250"/>
        <end position="263"/>
    </location>
</feature>
<dbReference type="InterPro" id="IPR031099">
    <property type="entry name" value="BRCA1-associated"/>
</dbReference>
<keyword evidence="3" id="KW-0677">Repeat</keyword>
<dbReference type="Pfam" id="PF00533">
    <property type="entry name" value="BRCT"/>
    <property type="match status" value="1"/>
</dbReference>
<keyword evidence="5 9" id="KW-0863">Zinc-finger</keyword>
<dbReference type="InterPro" id="IPR001876">
    <property type="entry name" value="Znf_RanBP2"/>
</dbReference>
<dbReference type="GO" id="GO:0045944">
    <property type="term" value="P:positive regulation of transcription by RNA polymerase II"/>
    <property type="evidence" value="ECO:0007669"/>
    <property type="project" value="TreeGrafter"/>
</dbReference>
<dbReference type="STRING" id="1157962.A0A250XI39"/>
<dbReference type="GO" id="GO:0004842">
    <property type="term" value="F:ubiquitin-protein transferase activity"/>
    <property type="evidence" value="ECO:0007669"/>
    <property type="project" value="TreeGrafter"/>
</dbReference>
<dbReference type="AlphaFoldDB" id="A0A250XI39"/>
<dbReference type="Gene3D" id="3.40.50.10190">
    <property type="entry name" value="BRCT domain"/>
    <property type="match status" value="1"/>
</dbReference>
<feature type="region of interest" description="Disordered" evidence="10">
    <location>
        <begin position="225"/>
        <end position="278"/>
    </location>
</feature>
<name>A0A250XI39_9CHLO</name>
<dbReference type="PROSITE" id="PS50199">
    <property type="entry name" value="ZF_RANBP2_2"/>
    <property type="match status" value="1"/>
</dbReference>
<evidence type="ECO:0000256" key="8">
    <source>
        <dbReference type="ARBA" id="ARBA00023242"/>
    </source>
</evidence>
<evidence type="ECO:0000313" key="13">
    <source>
        <dbReference type="EMBL" id="GAX82755.1"/>
    </source>
</evidence>
<feature type="compositionally biased region" description="Polar residues" evidence="10">
    <location>
        <begin position="477"/>
        <end position="486"/>
    </location>
</feature>
<dbReference type="PANTHER" id="PTHR13763:SF0">
    <property type="entry name" value="BREAST CANCER TYPE 1 SUSCEPTIBILITY PROTEIN"/>
    <property type="match status" value="1"/>
</dbReference>
<gene>
    <name evidence="13" type="ORF">CEUSTIGMA_g10181.t1</name>
</gene>